<sequence>MTQQNSDAILARMMALHPKIIDLTLDRVWRLLAALDNPQEKLPPVVHIAGTNGKGSTQAMIRAGLEGWGKSVHAYTSPHLARFHERIRLAGALISEDHLTEILDECYVKNGGENITYFEITTVAGLLAFARNQADYTLLEVGLGGRLDATNVITPELSVITPISIDHEQFLGNTLTKIAGEKAGIIKRGVPVVVGPQSEEAMDVIEATAMRLGAPVIAYGQHWHVSEERGRLVYQDERGLLDLPLPALLGKHQVQNAGIAIAALRHLGADEAACEAAMVDAIWPARMQRLKTGPLVDAAGEAELWLDGGHNAAAGVALAEVLAGLPKRPTHLICGMLNTKDVTGYMAPLAQQATSLTGVSIPDEMNTLSAEETCAAAAEVGLDASTAESVDAALRAIVAKDPSARVLICGSLYLAGHILRSNG</sequence>
<evidence type="ECO:0000256" key="21">
    <source>
        <dbReference type="ARBA" id="ARBA00049161"/>
    </source>
</evidence>
<keyword evidence="13" id="KW-0460">Magnesium</keyword>
<comment type="catalytic activity">
    <reaction evidence="21">
        <text>7,8-dihydropteroate + L-glutamate + ATP = 7,8-dihydrofolate + ADP + phosphate + H(+)</text>
        <dbReference type="Rhea" id="RHEA:23584"/>
        <dbReference type="ChEBI" id="CHEBI:15378"/>
        <dbReference type="ChEBI" id="CHEBI:17839"/>
        <dbReference type="ChEBI" id="CHEBI:29985"/>
        <dbReference type="ChEBI" id="CHEBI:30616"/>
        <dbReference type="ChEBI" id="CHEBI:43474"/>
        <dbReference type="ChEBI" id="CHEBI:57451"/>
        <dbReference type="ChEBI" id="CHEBI:456216"/>
        <dbReference type="EC" id="6.3.2.12"/>
    </reaction>
</comment>
<dbReference type="NCBIfam" id="TIGR01499">
    <property type="entry name" value="folC"/>
    <property type="match status" value="1"/>
</dbReference>
<keyword evidence="9 22" id="KW-0436">Ligase</keyword>
<evidence type="ECO:0000256" key="8">
    <source>
        <dbReference type="ARBA" id="ARBA00019357"/>
    </source>
</evidence>
<evidence type="ECO:0000256" key="15">
    <source>
        <dbReference type="ARBA" id="ARBA00030048"/>
    </source>
</evidence>
<dbReference type="RefSeq" id="WP_058290682.1">
    <property type="nucleotide sequence ID" value="NZ_CYSD01000037.1"/>
</dbReference>
<dbReference type="InterPro" id="IPR001645">
    <property type="entry name" value="Folylpolyglutamate_synth"/>
</dbReference>
<dbReference type="PIRSF" id="PIRSF001563">
    <property type="entry name" value="Folylpolyglu_synth"/>
    <property type="match status" value="1"/>
</dbReference>
<evidence type="ECO:0000313" key="25">
    <source>
        <dbReference type="EMBL" id="CUH79987.1"/>
    </source>
</evidence>
<evidence type="ECO:0000256" key="9">
    <source>
        <dbReference type="ARBA" id="ARBA00022598"/>
    </source>
</evidence>
<evidence type="ECO:0000256" key="19">
    <source>
        <dbReference type="ARBA" id="ARBA00047808"/>
    </source>
</evidence>
<keyword evidence="26" id="KW-1185">Reference proteome</keyword>
<dbReference type="STRING" id="928856.SAMN04488049_10130"/>
<organism evidence="25 26">
    <name type="scientific">Tritonibacter multivorans</name>
    <dbReference type="NCBI Taxonomy" id="928856"/>
    <lineage>
        <taxon>Bacteria</taxon>
        <taxon>Pseudomonadati</taxon>
        <taxon>Pseudomonadota</taxon>
        <taxon>Alphaproteobacteria</taxon>
        <taxon>Rhodobacterales</taxon>
        <taxon>Paracoccaceae</taxon>
        <taxon>Tritonibacter</taxon>
    </lineage>
</organism>
<evidence type="ECO:0000256" key="14">
    <source>
        <dbReference type="ARBA" id="ARBA00022909"/>
    </source>
</evidence>
<dbReference type="PANTHER" id="PTHR11136">
    <property type="entry name" value="FOLYLPOLYGLUTAMATE SYNTHASE-RELATED"/>
    <property type="match status" value="1"/>
</dbReference>
<dbReference type="Pfam" id="PF02875">
    <property type="entry name" value="Mur_ligase_C"/>
    <property type="match status" value="1"/>
</dbReference>
<evidence type="ECO:0000256" key="20">
    <source>
        <dbReference type="ARBA" id="ARBA00049035"/>
    </source>
</evidence>
<dbReference type="GO" id="GO:0004326">
    <property type="term" value="F:tetrahydrofolylpolyglutamate synthase activity"/>
    <property type="evidence" value="ECO:0007669"/>
    <property type="project" value="UniProtKB-EC"/>
</dbReference>
<dbReference type="EC" id="6.3.2.17" evidence="7"/>
<evidence type="ECO:0000313" key="26">
    <source>
        <dbReference type="Proteomes" id="UP000052022"/>
    </source>
</evidence>
<evidence type="ECO:0000256" key="4">
    <source>
        <dbReference type="ARBA" id="ARBA00005150"/>
    </source>
</evidence>
<keyword evidence="10" id="KW-0479">Metal-binding</keyword>
<dbReference type="PANTHER" id="PTHR11136:SF0">
    <property type="entry name" value="DIHYDROFOLATE SYNTHETASE-RELATED"/>
    <property type="match status" value="1"/>
</dbReference>
<dbReference type="GO" id="GO:0046872">
    <property type="term" value="F:metal ion binding"/>
    <property type="evidence" value="ECO:0007669"/>
    <property type="project" value="UniProtKB-KW"/>
</dbReference>
<dbReference type="EMBL" id="CYSD01000037">
    <property type="protein sequence ID" value="CUH79987.1"/>
    <property type="molecule type" value="Genomic_DNA"/>
</dbReference>
<keyword evidence="11 22" id="KW-0547">Nucleotide-binding</keyword>
<evidence type="ECO:0000259" key="23">
    <source>
        <dbReference type="Pfam" id="PF02875"/>
    </source>
</evidence>
<dbReference type="SUPFAM" id="SSF53623">
    <property type="entry name" value="MurD-like peptide ligases, catalytic domain"/>
    <property type="match status" value="1"/>
</dbReference>
<protein>
    <recommendedName>
        <fullName evidence="8">Dihydrofolate synthase/folylpolyglutamate synthase</fullName>
        <ecNumber evidence="6">6.3.2.12</ecNumber>
        <ecNumber evidence="7">6.3.2.17</ecNumber>
    </recommendedName>
    <alternativeName>
        <fullName evidence="17">Folylpoly-gamma-glutamate synthetase-dihydrofolate synthetase</fullName>
    </alternativeName>
    <alternativeName>
        <fullName evidence="15">Folylpolyglutamate synthetase</fullName>
    </alternativeName>
    <alternativeName>
        <fullName evidence="16">Tetrahydrofolylpolyglutamate synthase</fullName>
    </alternativeName>
</protein>
<dbReference type="Gene3D" id="3.40.1190.10">
    <property type="entry name" value="Mur-like, catalytic domain"/>
    <property type="match status" value="1"/>
</dbReference>
<evidence type="ECO:0000256" key="18">
    <source>
        <dbReference type="ARBA" id="ARBA00047493"/>
    </source>
</evidence>
<evidence type="ECO:0000256" key="5">
    <source>
        <dbReference type="ARBA" id="ARBA00008276"/>
    </source>
</evidence>
<evidence type="ECO:0000256" key="12">
    <source>
        <dbReference type="ARBA" id="ARBA00022840"/>
    </source>
</evidence>
<dbReference type="InterPro" id="IPR013221">
    <property type="entry name" value="Mur_ligase_cen"/>
</dbReference>
<dbReference type="GO" id="GO:0005524">
    <property type="term" value="F:ATP binding"/>
    <property type="evidence" value="ECO:0007669"/>
    <property type="project" value="UniProtKB-KW"/>
</dbReference>
<evidence type="ECO:0000256" key="6">
    <source>
        <dbReference type="ARBA" id="ARBA00013023"/>
    </source>
</evidence>
<dbReference type="Gene3D" id="3.90.190.20">
    <property type="entry name" value="Mur ligase, C-terminal domain"/>
    <property type="match status" value="1"/>
</dbReference>
<feature type="domain" description="Mur ligase central" evidence="24">
    <location>
        <begin position="48"/>
        <end position="263"/>
    </location>
</feature>
<keyword evidence="12 22" id="KW-0067">ATP-binding</keyword>
<feature type="domain" description="Mur ligase C-terminal" evidence="23">
    <location>
        <begin position="297"/>
        <end position="411"/>
    </location>
</feature>
<comment type="cofactor">
    <cofactor evidence="1">
        <name>Mg(2+)</name>
        <dbReference type="ChEBI" id="CHEBI:18420"/>
    </cofactor>
</comment>
<name>A0A0P1GZ56_9RHOB</name>
<evidence type="ECO:0000259" key="24">
    <source>
        <dbReference type="Pfam" id="PF08245"/>
    </source>
</evidence>
<dbReference type="UniPathway" id="UPA00077">
    <property type="reaction ID" value="UER00157"/>
</dbReference>
<dbReference type="GO" id="GO:0008841">
    <property type="term" value="F:dihydrofolate synthase activity"/>
    <property type="evidence" value="ECO:0007669"/>
    <property type="project" value="UniProtKB-EC"/>
</dbReference>
<keyword evidence="14" id="KW-0289">Folate biosynthesis</keyword>
<dbReference type="FunFam" id="3.40.1190.10:FF:000011">
    <property type="entry name" value="Folylpolyglutamate synthase/dihydrofolate synthase"/>
    <property type="match status" value="1"/>
</dbReference>
<evidence type="ECO:0000256" key="11">
    <source>
        <dbReference type="ARBA" id="ARBA00022741"/>
    </source>
</evidence>
<evidence type="ECO:0000256" key="10">
    <source>
        <dbReference type="ARBA" id="ARBA00022723"/>
    </source>
</evidence>
<comment type="pathway">
    <text evidence="4">Cofactor biosynthesis; tetrahydrofolylpolyglutamate biosynthesis.</text>
</comment>
<dbReference type="PROSITE" id="PS01012">
    <property type="entry name" value="FOLYLPOLYGLU_SYNT_2"/>
    <property type="match status" value="1"/>
</dbReference>
<reference evidence="25 26" key="1">
    <citation type="submission" date="2015-09" db="EMBL/GenBank/DDBJ databases">
        <authorList>
            <consortium name="Swine Surveillance"/>
        </authorList>
    </citation>
    <scope>NUCLEOTIDE SEQUENCE [LARGE SCALE GENOMIC DNA]</scope>
    <source>
        <strain evidence="25 26">CECT 7557</strain>
    </source>
</reference>
<evidence type="ECO:0000256" key="1">
    <source>
        <dbReference type="ARBA" id="ARBA00001946"/>
    </source>
</evidence>
<dbReference type="SUPFAM" id="SSF53244">
    <property type="entry name" value="MurD-like peptide ligases, peptide-binding domain"/>
    <property type="match status" value="1"/>
</dbReference>
<comment type="catalytic activity">
    <reaction evidence="18">
        <text>(6S)-5,6,7,8-tetrahydrofolyl-(gamma-L-Glu)(n) + L-glutamate + ATP = (6S)-5,6,7,8-tetrahydrofolyl-(gamma-L-Glu)(n+1) + ADP + phosphate + H(+)</text>
        <dbReference type="Rhea" id="RHEA:10580"/>
        <dbReference type="Rhea" id="RHEA-COMP:14738"/>
        <dbReference type="Rhea" id="RHEA-COMP:14740"/>
        <dbReference type="ChEBI" id="CHEBI:15378"/>
        <dbReference type="ChEBI" id="CHEBI:29985"/>
        <dbReference type="ChEBI" id="CHEBI:30616"/>
        <dbReference type="ChEBI" id="CHEBI:43474"/>
        <dbReference type="ChEBI" id="CHEBI:141005"/>
        <dbReference type="ChEBI" id="CHEBI:456216"/>
        <dbReference type="EC" id="6.3.2.17"/>
    </reaction>
</comment>
<comment type="pathway">
    <text evidence="3">Cofactor biosynthesis; tetrahydrofolate biosynthesis; 7,8-dihydrofolate from 2-amino-4-hydroxy-6-hydroxymethyl-7,8-dihydropteridine diphosphate and 4-aminobenzoate: step 2/2.</text>
</comment>
<evidence type="ECO:0000256" key="7">
    <source>
        <dbReference type="ARBA" id="ARBA00013025"/>
    </source>
</evidence>
<evidence type="ECO:0000256" key="13">
    <source>
        <dbReference type="ARBA" id="ARBA00022842"/>
    </source>
</evidence>
<gene>
    <name evidence="25" type="primary">fgs</name>
    <name evidence="25" type="ORF">TRM7557_02688</name>
</gene>
<accession>A0A0P1GZ56</accession>
<evidence type="ECO:0000256" key="17">
    <source>
        <dbReference type="ARBA" id="ARBA00032510"/>
    </source>
</evidence>
<dbReference type="InterPro" id="IPR018109">
    <property type="entry name" value="Folylpolyglutamate_synth_CS"/>
</dbReference>
<dbReference type="GO" id="GO:0005737">
    <property type="term" value="C:cytoplasm"/>
    <property type="evidence" value="ECO:0007669"/>
    <property type="project" value="TreeGrafter"/>
</dbReference>
<dbReference type="Proteomes" id="UP000052022">
    <property type="component" value="Unassembled WGS sequence"/>
</dbReference>
<comment type="similarity">
    <text evidence="5 22">Belongs to the folylpolyglutamate synthase family.</text>
</comment>
<dbReference type="AlphaFoldDB" id="A0A0P1GZ56"/>
<comment type="function">
    <text evidence="2">Functions in two distinct reactions of the de novo folate biosynthetic pathway. Catalyzes the addition of a glutamate residue to dihydropteroate (7,8-dihydropteroate or H2Pte) to form dihydrofolate (7,8-dihydrofolate monoglutamate or H2Pte-Glu). Also catalyzes successive additions of L-glutamate to tetrahydrofolate or 10-formyltetrahydrofolate or 5,10-methylenetetrahydrofolate, leading to folylpolyglutamate derivatives.</text>
</comment>
<dbReference type="GO" id="GO:0046654">
    <property type="term" value="P:tetrahydrofolate biosynthetic process"/>
    <property type="evidence" value="ECO:0007669"/>
    <property type="project" value="UniProtKB-UniPathway"/>
</dbReference>
<evidence type="ECO:0000256" key="16">
    <source>
        <dbReference type="ARBA" id="ARBA00030592"/>
    </source>
</evidence>
<evidence type="ECO:0000256" key="2">
    <source>
        <dbReference type="ARBA" id="ARBA00002714"/>
    </source>
</evidence>
<dbReference type="InterPro" id="IPR036565">
    <property type="entry name" value="Mur-like_cat_sf"/>
</dbReference>
<comment type="catalytic activity">
    <reaction evidence="20">
        <text>(6R)-5,10-methylenetetrahydrofolyl-(gamma-L-Glu)(n) + L-glutamate + ATP = (6R)-5,10-methylenetetrahydrofolyl-(gamma-L-Glu)(n+1) + ADP + phosphate + H(+)</text>
        <dbReference type="Rhea" id="RHEA:51912"/>
        <dbReference type="Rhea" id="RHEA-COMP:13257"/>
        <dbReference type="Rhea" id="RHEA-COMP:13258"/>
        <dbReference type="ChEBI" id="CHEBI:15378"/>
        <dbReference type="ChEBI" id="CHEBI:29985"/>
        <dbReference type="ChEBI" id="CHEBI:30616"/>
        <dbReference type="ChEBI" id="CHEBI:43474"/>
        <dbReference type="ChEBI" id="CHEBI:136572"/>
        <dbReference type="ChEBI" id="CHEBI:456216"/>
        <dbReference type="EC" id="6.3.2.17"/>
    </reaction>
</comment>
<evidence type="ECO:0000256" key="22">
    <source>
        <dbReference type="PIRNR" id="PIRNR001563"/>
    </source>
</evidence>
<evidence type="ECO:0000256" key="3">
    <source>
        <dbReference type="ARBA" id="ARBA00004799"/>
    </source>
</evidence>
<comment type="catalytic activity">
    <reaction evidence="19">
        <text>10-formyltetrahydrofolyl-(gamma-L-Glu)(n) + L-glutamate + ATP = 10-formyltetrahydrofolyl-(gamma-L-Glu)(n+1) + ADP + phosphate + H(+)</text>
        <dbReference type="Rhea" id="RHEA:51904"/>
        <dbReference type="Rhea" id="RHEA-COMP:13088"/>
        <dbReference type="Rhea" id="RHEA-COMP:14300"/>
        <dbReference type="ChEBI" id="CHEBI:15378"/>
        <dbReference type="ChEBI" id="CHEBI:29985"/>
        <dbReference type="ChEBI" id="CHEBI:30616"/>
        <dbReference type="ChEBI" id="CHEBI:43474"/>
        <dbReference type="ChEBI" id="CHEBI:134413"/>
        <dbReference type="ChEBI" id="CHEBI:456216"/>
        <dbReference type="EC" id="6.3.2.17"/>
    </reaction>
</comment>
<proteinExistence type="inferred from homology"/>
<dbReference type="GO" id="GO:0046656">
    <property type="term" value="P:folic acid biosynthetic process"/>
    <property type="evidence" value="ECO:0007669"/>
    <property type="project" value="UniProtKB-KW"/>
</dbReference>
<dbReference type="InterPro" id="IPR036615">
    <property type="entry name" value="Mur_ligase_C_dom_sf"/>
</dbReference>
<dbReference type="OrthoDB" id="9809356at2"/>
<dbReference type="EC" id="6.3.2.12" evidence="6"/>
<dbReference type="InterPro" id="IPR004101">
    <property type="entry name" value="Mur_ligase_C"/>
</dbReference>
<dbReference type="Pfam" id="PF08245">
    <property type="entry name" value="Mur_ligase_M"/>
    <property type="match status" value="1"/>
</dbReference>